<evidence type="ECO:0000256" key="8">
    <source>
        <dbReference type="RuleBase" id="RU004473"/>
    </source>
</evidence>
<dbReference type="EC" id="4.2.1.46" evidence="4 8"/>
<keyword evidence="6" id="KW-0520">NAD</keyword>
<evidence type="ECO:0000256" key="1">
    <source>
        <dbReference type="ARBA" id="ARBA00001539"/>
    </source>
</evidence>
<keyword evidence="11" id="KW-1185">Reference proteome</keyword>
<dbReference type="GO" id="GO:0008460">
    <property type="term" value="F:dTDP-glucose 4,6-dehydratase activity"/>
    <property type="evidence" value="ECO:0007669"/>
    <property type="project" value="UniProtKB-EC"/>
</dbReference>
<dbReference type="KEGG" id="kpul:GXN76_08160"/>
<feature type="domain" description="NAD(P)-binding" evidence="9">
    <location>
        <begin position="2"/>
        <end position="302"/>
    </location>
</feature>
<dbReference type="Proteomes" id="UP000503088">
    <property type="component" value="Chromosome"/>
</dbReference>
<dbReference type="InterPro" id="IPR005888">
    <property type="entry name" value="dTDP_Gluc_deHydtase"/>
</dbReference>
<dbReference type="Gene3D" id="3.90.25.10">
    <property type="entry name" value="UDP-galactose 4-epimerase, domain 1"/>
    <property type="match status" value="1"/>
</dbReference>
<name>A0A7D3XKI0_9BACL</name>
<evidence type="ECO:0000256" key="5">
    <source>
        <dbReference type="ARBA" id="ARBA00016977"/>
    </source>
</evidence>
<reference evidence="10 11" key="1">
    <citation type="submission" date="2020-01" db="EMBL/GenBank/DDBJ databases">
        <authorList>
            <person name="Gulvik C.A."/>
            <person name="Batra D.G."/>
        </authorList>
    </citation>
    <scope>NUCLEOTIDE SEQUENCE [LARGE SCALE GENOMIC DNA]</scope>
    <source>
        <strain evidence="10 11">W9323</strain>
    </source>
</reference>
<dbReference type="AlphaFoldDB" id="A0A7D3XKI0"/>
<dbReference type="Gene3D" id="3.40.50.720">
    <property type="entry name" value="NAD(P)-binding Rossmann-like Domain"/>
    <property type="match status" value="1"/>
</dbReference>
<dbReference type="CDD" id="cd05246">
    <property type="entry name" value="dTDP_GD_SDR_e"/>
    <property type="match status" value="1"/>
</dbReference>
<evidence type="ECO:0000259" key="9">
    <source>
        <dbReference type="Pfam" id="PF16363"/>
    </source>
</evidence>
<keyword evidence="7 8" id="KW-0456">Lyase</keyword>
<evidence type="ECO:0000256" key="4">
    <source>
        <dbReference type="ARBA" id="ARBA00011990"/>
    </source>
</evidence>
<dbReference type="NCBIfam" id="TIGR01181">
    <property type="entry name" value="dTDP_gluc_dehyt"/>
    <property type="match status" value="1"/>
</dbReference>
<evidence type="ECO:0000256" key="3">
    <source>
        <dbReference type="ARBA" id="ARBA00008178"/>
    </source>
</evidence>
<evidence type="ECO:0000256" key="2">
    <source>
        <dbReference type="ARBA" id="ARBA00001911"/>
    </source>
</evidence>
<comment type="catalytic activity">
    <reaction evidence="1 8">
        <text>dTDP-alpha-D-glucose = dTDP-4-dehydro-6-deoxy-alpha-D-glucose + H2O</text>
        <dbReference type="Rhea" id="RHEA:17221"/>
        <dbReference type="ChEBI" id="CHEBI:15377"/>
        <dbReference type="ChEBI" id="CHEBI:57477"/>
        <dbReference type="ChEBI" id="CHEBI:57649"/>
        <dbReference type="EC" id="4.2.1.46"/>
    </reaction>
</comment>
<accession>A0A7D3XKI0</accession>
<evidence type="ECO:0000256" key="7">
    <source>
        <dbReference type="ARBA" id="ARBA00023239"/>
    </source>
</evidence>
<comment type="similarity">
    <text evidence="3 8">Belongs to the NAD(P)-dependent epimerase/dehydratase family. dTDP-glucose dehydratase subfamily.</text>
</comment>
<dbReference type="PANTHER" id="PTHR43000">
    <property type="entry name" value="DTDP-D-GLUCOSE 4,6-DEHYDRATASE-RELATED"/>
    <property type="match status" value="1"/>
</dbReference>
<dbReference type="GO" id="GO:0009225">
    <property type="term" value="P:nucleotide-sugar metabolic process"/>
    <property type="evidence" value="ECO:0007669"/>
    <property type="project" value="InterPro"/>
</dbReference>
<dbReference type="InterPro" id="IPR036291">
    <property type="entry name" value="NAD(P)-bd_dom_sf"/>
</dbReference>
<evidence type="ECO:0000256" key="6">
    <source>
        <dbReference type="ARBA" id="ARBA00023027"/>
    </source>
</evidence>
<gene>
    <name evidence="10" type="primary">rfbB</name>
    <name evidence="10" type="ORF">GXN76_08160</name>
</gene>
<evidence type="ECO:0000313" key="11">
    <source>
        <dbReference type="Proteomes" id="UP000503088"/>
    </source>
</evidence>
<dbReference type="EMBL" id="CP048104">
    <property type="protein sequence ID" value="QKG85964.1"/>
    <property type="molecule type" value="Genomic_DNA"/>
</dbReference>
<dbReference type="Pfam" id="PF16363">
    <property type="entry name" value="GDP_Man_Dehyd"/>
    <property type="match status" value="1"/>
</dbReference>
<protein>
    <recommendedName>
        <fullName evidence="5 8">dTDP-glucose 4,6-dehydratase</fullName>
        <ecNumber evidence="4 8">4.2.1.46</ecNumber>
    </recommendedName>
</protein>
<organism evidence="10 11">
    <name type="scientific">Kroppenstedtia pulmonis</name>
    <dbReference type="NCBI Taxonomy" id="1380685"/>
    <lineage>
        <taxon>Bacteria</taxon>
        <taxon>Bacillati</taxon>
        <taxon>Bacillota</taxon>
        <taxon>Bacilli</taxon>
        <taxon>Bacillales</taxon>
        <taxon>Thermoactinomycetaceae</taxon>
        <taxon>Kroppenstedtia</taxon>
    </lineage>
</organism>
<dbReference type="SUPFAM" id="SSF51735">
    <property type="entry name" value="NAD(P)-binding Rossmann-fold domains"/>
    <property type="match status" value="1"/>
</dbReference>
<comment type="cofactor">
    <cofactor evidence="2 8">
        <name>NAD(+)</name>
        <dbReference type="ChEBI" id="CHEBI:57540"/>
    </cofactor>
</comment>
<sequence>MLVTGGYGFIGSHYIRYLLNTDSKVRVLNADIGNYSANPFNLEGIEEDGRYEFIRMDLAEKEDVSALFEQNHIDEVVHFAAESHVDRSIDGSEPFIRSNILGTYRLLEAVRRFKSVQRMVHVSTDEVYGSVIQGRTGEEAPLAPGNPYSASKGSSDLLCLAYSNTYGINLSITRCTNNYGPNQHPEKLIPKLILNALQNQSLPLYGNGLQERDWLHVLDHCRGVDLVRQKGKRGEVYHIGGENTVSNLEVARQILSYLGKPYSMIQHISDRPGHDFRYSLDTRKIQQELGWNPKISWEEGLGQTIRWYTQVNQQWFQSFGKERIR</sequence>
<evidence type="ECO:0000313" key="10">
    <source>
        <dbReference type="EMBL" id="QKG85964.1"/>
    </source>
</evidence>
<dbReference type="InterPro" id="IPR016040">
    <property type="entry name" value="NAD(P)-bd_dom"/>
</dbReference>
<proteinExistence type="inferred from homology"/>